<keyword evidence="3" id="KW-1185">Reference proteome</keyword>
<sequence length="210" mass="22773">MTSDERFSILVVCHANLCRSPLAEGLARQSLGPAAEVVEVSSAGTHAWSNQPMHPYAEQVLGEHAVDTTGFRTRRLGELQVRTADLILTATRQQRSACVALDPVAVRRTFTIPQFGRYVQATSPDALPGIDTTPRRLRRLLDLLPVVRASVPVGLPVDDDLADPVDQPVEAFRRCAAQLQTVFDALGGLIAPIPPAALTRHRLPARPGRP</sequence>
<reference evidence="2 3" key="1">
    <citation type="submission" date="2021-01" db="EMBL/GenBank/DDBJ databases">
        <title>Whole genome shotgun sequence of Actinoplanes humidus NBRC 14915.</title>
        <authorList>
            <person name="Komaki H."/>
            <person name="Tamura T."/>
        </authorList>
    </citation>
    <scope>NUCLEOTIDE SEQUENCE [LARGE SCALE GENOMIC DNA]</scope>
    <source>
        <strain evidence="2 3">NBRC 14915</strain>
    </source>
</reference>
<dbReference type="PANTHER" id="PTHR11717">
    <property type="entry name" value="LOW MOLECULAR WEIGHT PROTEIN TYROSINE PHOSPHATASE"/>
    <property type="match status" value="1"/>
</dbReference>
<dbReference type="SUPFAM" id="SSF52788">
    <property type="entry name" value="Phosphotyrosine protein phosphatases I"/>
    <property type="match status" value="1"/>
</dbReference>
<organism evidence="2 3">
    <name type="scientific">Winogradskya humida</name>
    <dbReference type="NCBI Taxonomy" id="113566"/>
    <lineage>
        <taxon>Bacteria</taxon>
        <taxon>Bacillati</taxon>
        <taxon>Actinomycetota</taxon>
        <taxon>Actinomycetes</taxon>
        <taxon>Micromonosporales</taxon>
        <taxon>Micromonosporaceae</taxon>
        <taxon>Winogradskya</taxon>
    </lineage>
</organism>
<dbReference type="Pfam" id="PF01451">
    <property type="entry name" value="LMWPc"/>
    <property type="match status" value="1"/>
</dbReference>
<dbReference type="InterPro" id="IPR036196">
    <property type="entry name" value="Ptyr_pPase_sf"/>
</dbReference>
<dbReference type="InterPro" id="IPR023485">
    <property type="entry name" value="Ptyr_pPase"/>
</dbReference>
<evidence type="ECO:0000259" key="1">
    <source>
        <dbReference type="SMART" id="SM00226"/>
    </source>
</evidence>
<dbReference type="Gene3D" id="3.40.50.2300">
    <property type="match status" value="1"/>
</dbReference>
<evidence type="ECO:0000313" key="3">
    <source>
        <dbReference type="Proteomes" id="UP000603200"/>
    </source>
</evidence>
<protein>
    <submittedName>
        <fullName evidence="2">Protein-tyrosine-phosphatase</fullName>
    </submittedName>
</protein>
<dbReference type="RefSeq" id="WP_203840480.1">
    <property type="nucleotide sequence ID" value="NZ_BAAATV010000009.1"/>
</dbReference>
<name>A0ABQ3ZZ96_9ACTN</name>
<feature type="domain" description="Phosphotyrosine protein phosphatase I" evidence="1">
    <location>
        <begin position="7"/>
        <end position="189"/>
    </location>
</feature>
<dbReference type="InterPro" id="IPR050438">
    <property type="entry name" value="LMW_PTPase"/>
</dbReference>
<evidence type="ECO:0000313" key="2">
    <source>
        <dbReference type="EMBL" id="GIE23422.1"/>
    </source>
</evidence>
<dbReference type="PANTHER" id="PTHR11717:SF31">
    <property type="entry name" value="LOW MOLECULAR WEIGHT PROTEIN-TYROSINE-PHOSPHATASE ETP-RELATED"/>
    <property type="match status" value="1"/>
</dbReference>
<dbReference type="EMBL" id="BOMN01000091">
    <property type="protein sequence ID" value="GIE23422.1"/>
    <property type="molecule type" value="Genomic_DNA"/>
</dbReference>
<gene>
    <name evidence="2" type="ORF">Ahu01nite_065240</name>
</gene>
<dbReference type="Proteomes" id="UP000603200">
    <property type="component" value="Unassembled WGS sequence"/>
</dbReference>
<proteinExistence type="predicted"/>
<accession>A0ABQ3ZZ96</accession>
<comment type="caution">
    <text evidence="2">The sequence shown here is derived from an EMBL/GenBank/DDBJ whole genome shotgun (WGS) entry which is preliminary data.</text>
</comment>
<dbReference type="SMART" id="SM00226">
    <property type="entry name" value="LMWPc"/>
    <property type="match status" value="1"/>
</dbReference>